<dbReference type="PANTHER" id="PTHR23271">
    <property type="entry name" value="HEPATOCELLULAR CARCINOMA-ASSOCIATED ANTIGEN 66"/>
    <property type="match status" value="1"/>
</dbReference>
<evidence type="ECO:0000313" key="8">
    <source>
        <dbReference type="EMBL" id="GIX79287.1"/>
    </source>
</evidence>
<evidence type="ECO:0000256" key="3">
    <source>
        <dbReference type="ARBA" id="ARBA00022552"/>
    </source>
</evidence>
<proteinExistence type="inferred from homology"/>
<evidence type="ECO:0000256" key="2">
    <source>
        <dbReference type="ARBA" id="ARBA00010734"/>
    </source>
</evidence>
<dbReference type="InterPro" id="IPR011990">
    <property type="entry name" value="TPR-like_helical_dom_sf"/>
</dbReference>
<evidence type="ECO:0000259" key="7">
    <source>
        <dbReference type="Pfam" id="PF24892"/>
    </source>
</evidence>
<dbReference type="InterPro" id="IPR003107">
    <property type="entry name" value="HAT"/>
</dbReference>
<dbReference type="InterPro" id="IPR013949">
    <property type="entry name" value="Utp6"/>
</dbReference>
<organism evidence="8 9">
    <name type="scientific">Caerostris extrusa</name>
    <name type="common">Bark spider</name>
    <name type="synonym">Caerostris bankana</name>
    <dbReference type="NCBI Taxonomy" id="172846"/>
    <lineage>
        <taxon>Eukaryota</taxon>
        <taxon>Metazoa</taxon>
        <taxon>Ecdysozoa</taxon>
        <taxon>Arthropoda</taxon>
        <taxon>Chelicerata</taxon>
        <taxon>Arachnida</taxon>
        <taxon>Araneae</taxon>
        <taxon>Araneomorphae</taxon>
        <taxon>Entelegynae</taxon>
        <taxon>Araneoidea</taxon>
        <taxon>Araneidae</taxon>
        <taxon>Caerostris</taxon>
    </lineage>
</organism>
<name>A0AAV4N714_CAEEX</name>
<dbReference type="Pfam" id="PF24892">
    <property type="entry name" value="UTP6_C"/>
    <property type="match status" value="1"/>
</dbReference>
<dbReference type="SMART" id="SM00386">
    <property type="entry name" value="HAT"/>
    <property type="match status" value="6"/>
</dbReference>
<feature type="domain" description="U3 small nucleolar RNA-associated protein 6 homolog C-terminal" evidence="7">
    <location>
        <begin position="331"/>
        <end position="500"/>
    </location>
</feature>
<protein>
    <submittedName>
        <fullName evidence="8">U3 small nucleolar RNA-associated protein 6 homolog</fullName>
    </submittedName>
</protein>
<sequence length="529" mass="62131">MAELVHLRLEHTLPELEEMERIGLCNRKEIRSIVKKRNDLEYKLRRKQKRKEDFLKYIEYEMNLLNLVAMRRERLLCESKKTEIDTSIAKRINRLFKGVISRYPEDEKLWLDQIQFCKEMKWYDTINALQTRLLQVHSKNPSLWVMAAKWEMEETRSPENARKIFQRGVLINPLSGHLWREYFRMELMYIDLIHKRRAVLETHNMKETNSDEDDAVLNGQVANIVYDKAVEAYDDIEYALSFIEICLDFEFGATIERINQDVLTKYEEAVKGFPTEKMWSYYIEYLLSLLDAAKESKITDFQNMAISTMESAAAIDCLKVDYYTKYVDLLCLTFHIRCSKGLKKIYKILIEAIESVDDKNSCALWKLGVDWLSICDPRNKLVEFLDMGIQKPKEISTPLKEMYLELCALNKGIDETRVLYKRIKKLGPLPPSIVNKMIKIEKSQLNSPISTLRKYYEDGIHEFGSENIDIWLDYMKLEAYHAGGDLSNYGILYWRAKKALKAEHLVQFQFQVMDLTKGCDAPSSALLIS</sequence>
<keyword evidence="4" id="KW-0677">Repeat</keyword>
<evidence type="ECO:0000313" key="9">
    <source>
        <dbReference type="Proteomes" id="UP001054945"/>
    </source>
</evidence>
<dbReference type="GO" id="GO:0034388">
    <property type="term" value="C:Pwp2p-containing subcomplex of 90S preribosome"/>
    <property type="evidence" value="ECO:0007669"/>
    <property type="project" value="TreeGrafter"/>
</dbReference>
<dbReference type="GO" id="GO:0032040">
    <property type="term" value="C:small-subunit processome"/>
    <property type="evidence" value="ECO:0007669"/>
    <property type="project" value="TreeGrafter"/>
</dbReference>
<reference evidence="8 9" key="1">
    <citation type="submission" date="2021-06" db="EMBL/GenBank/DDBJ databases">
        <title>Caerostris extrusa draft genome.</title>
        <authorList>
            <person name="Kono N."/>
            <person name="Arakawa K."/>
        </authorList>
    </citation>
    <scope>NUCLEOTIDE SEQUENCE [LARGE SCALE GENOMIC DNA]</scope>
</reference>
<dbReference type="InterPro" id="IPR056907">
    <property type="entry name" value="UTP6_C"/>
</dbReference>
<evidence type="ECO:0000259" key="6">
    <source>
        <dbReference type="Pfam" id="PF08640"/>
    </source>
</evidence>
<dbReference type="InterPro" id="IPR055347">
    <property type="entry name" value="UTP6_N"/>
</dbReference>
<evidence type="ECO:0000256" key="4">
    <source>
        <dbReference type="ARBA" id="ARBA00022737"/>
    </source>
</evidence>
<dbReference type="SUPFAM" id="SSF48452">
    <property type="entry name" value="TPR-like"/>
    <property type="match status" value="2"/>
</dbReference>
<dbReference type="EMBL" id="BPLR01002920">
    <property type="protein sequence ID" value="GIX79287.1"/>
    <property type="molecule type" value="Genomic_DNA"/>
</dbReference>
<comment type="subcellular location">
    <subcellularLocation>
        <location evidence="1">Nucleus</location>
        <location evidence="1">Nucleolus</location>
    </subcellularLocation>
</comment>
<keyword evidence="5" id="KW-0539">Nucleus</keyword>
<dbReference type="GO" id="GO:0030515">
    <property type="term" value="F:snoRNA binding"/>
    <property type="evidence" value="ECO:0007669"/>
    <property type="project" value="InterPro"/>
</dbReference>
<accession>A0AAV4N714</accession>
<keyword evidence="9" id="KW-1185">Reference proteome</keyword>
<evidence type="ECO:0000256" key="5">
    <source>
        <dbReference type="ARBA" id="ARBA00023242"/>
    </source>
</evidence>
<evidence type="ECO:0000256" key="1">
    <source>
        <dbReference type="ARBA" id="ARBA00004604"/>
    </source>
</evidence>
<dbReference type="Pfam" id="PF08640">
    <property type="entry name" value="U3_assoc_6"/>
    <property type="match status" value="1"/>
</dbReference>
<comment type="caution">
    <text evidence="8">The sequence shown here is derived from an EMBL/GenBank/DDBJ whole genome shotgun (WGS) entry which is preliminary data.</text>
</comment>
<dbReference type="AlphaFoldDB" id="A0AAV4N714"/>
<gene>
    <name evidence="8" type="primary">UTP6</name>
    <name evidence="8" type="ORF">CEXT_329421</name>
</gene>
<dbReference type="Gene3D" id="1.25.40.10">
    <property type="entry name" value="Tetratricopeptide repeat domain"/>
    <property type="match status" value="2"/>
</dbReference>
<feature type="domain" description="U3 small nucleolar RNA-associated protein 6 N-terminal" evidence="6">
    <location>
        <begin position="9"/>
        <end position="91"/>
    </location>
</feature>
<dbReference type="GO" id="GO:0000462">
    <property type="term" value="P:maturation of SSU-rRNA from tricistronic rRNA transcript (SSU-rRNA, 5.8S rRNA, LSU-rRNA)"/>
    <property type="evidence" value="ECO:0007669"/>
    <property type="project" value="InterPro"/>
</dbReference>
<dbReference type="PANTHER" id="PTHR23271:SF1">
    <property type="entry name" value="U3 SMALL NUCLEOLAR RNA-ASSOCIATED PROTEIN 6 HOMOLOG"/>
    <property type="match status" value="1"/>
</dbReference>
<comment type="similarity">
    <text evidence="2">Belongs to the UTP6 family.</text>
</comment>
<keyword evidence="3" id="KW-0698">rRNA processing</keyword>
<dbReference type="Proteomes" id="UP001054945">
    <property type="component" value="Unassembled WGS sequence"/>
</dbReference>